<dbReference type="InterPro" id="IPR001647">
    <property type="entry name" value="HTH_TetR"/>
</dbReference>
<dbReference type="PATRIC" id="fig|1423738.3.peg.285"/>
<accession>A0A0R2BLT1</accession>
<dbReference type="Pfam" id="PF00440">
    <property type="entry name" value="TetR_N"/>
    <property type="match status" value="1"/>
</dbReference>
<comment type="caution">
    <text evidence="4">The sequence shown here is derived from an EMBL/GenBank/DDBJ whole genome shotgun (WGS) entry which is preliminary data.</text>
</comment>
<keyword evidence="5" id="KW-1185">Reference proteome</keyword>
<dbReference type="SUPFAM" id="SSF46689">
    <property type="entry name" value="Homeodomain-like"/>
    <property type="match status" value="1"/>
</dbReference>
<dbReference type="InterPro" id="IPR050624">
    <property type="entry name" value="HTH-type_Tx_Regulator"/>
</dbReference>
<name>A0A0R2BLT1_9LACO</name>
<reference evidence="4 5" key="1">
    <citation type="journal article" date="2015" name="Genome Announc.">
        <title>Expanding the biotechnology potential of lactobacilli through comparative genomics of 213 strains and associated genera.</title>
        <authorList>
            <person name="Sun Z."/>
            <person name="Harris H.M."/>
            <person name="McCann A."/>
            <person name="Guo C."/>
            <person name="Argimon S."/>
            <person name="Zhang W."/>
            <person name="Yang X."/>
            <person name="Jeffery I.B."/>
            <person name="Cooney J.C."/>
            <person name="Kagawa T.F."/>
            <person name="Liu W."/>
            <person name="Song Y."/>
            <person name="Salvetti E."/>
            <person name="Wrobel A."/>
            <person name="Rasinkangas P."/>
            <person name="Parkhill J."/>
            <person name="Rea M.C."/>
            <person name="O'Sullivan O."/>
            <person name="Ritari J."/>
            <person name="Douillard F.P."/>
            <person name="Paul Ross R."/>
            <person name="Yang R."/>
            <person name="Briner A.E."/>
            <person name="Felis G.E."/>
            <person name="de Vos W.M."/>
            <person name="Barrangou R."/>
            <person name="Klaenhammer T.R."/>
            <person name="Caufield P.W."/>
            <person name="Cui Y."/>
            <person name="Zhang H."/>
            <person name="O'Toole P.W."/>
        </authorList>
    </citation>
    <scope>NUCLEOTIDE SEQUENCE [LARGE SCALE GENOMIC DNA]</scope>
    <source>
        <strain evidence="4 5">DSM 20335</strain>
    </source>
</reference>
<feature type="domain" description="HTH tetR-type" evidence="3">
    <location>
        <begin position="15"/>
        <end position="75"/>
    </location>
</feature>
<dbReference type="STRING" id="1423738.FC84_GL000282"/>
<dbReference type="AlphaFoldDB" id="A0A0R2BLT1"/>
<feature type="DNA-binding region" description="H-T-H motif" evidence="2">
    <location>
        <begin position="38"/>
        <end position="57"/>
    </location>
</feature>
<evidence type="ECO:0000259" key="3">
    <source>
        <dbReference type="PROSITE" id="PS50977"/>
    </source>
</evidence>
<evidence type="ECO:0000256" key="2">
    <source>
        <dbReference type="PROSITE-ProRule" id="PRU00335"/>
    </source>
</evidence>
<keyword evidence="1 2" id="KW-0238">DNA-binding</keyword>
<dbReference type="OrthoDB" id="9810250at2"/>
<organism evidence="4 5">
    <name type="scientific">Lapidilactobacillus dextrinicus DSM 20335</name>
    <dbReference type="NCBI Taxonomy" id="1423738"/>
    <lineage>
        <taxon>Bacteria</taxon>
        <taxon>Bacillati</taxon>
        <taxon>Bacillota</taxon>
        <taxon>Bacilli</taxon>
        <taxon>Lactobacillales</taxon>
        <taxon>Lactobacillaceae</taxon>
        <taxon>Lapidilactobacillus</taxon>
    </lineage>
</organism>
<evidence type="ECO:0000313" key="5">
    <source>
        <dbReference type="Proteomes" id="UP000051813"/>
    </source>
</evidence>
<gene>
    <name evidence="4" type="ORF">FC84_GL000282</name>
</gene>
<dbReference type="PROSITE" id="PS50977">
    <property type="entry name" value="HTH_TETR_2"/>
    <property type="match status" value="1"/>
</dbReference>
<dbReference type="PANTHER" id="PTHR43479:SF11">
    <property type="entry name" value="ACREF_ENVCD OPERON REPRESSOR-RELATED"/>
    <property type="match status" value="1"/>
</dbReference>
<evidence type="ECO:0000313" key="4">
    <source>
        <dbReference type="EMBL" id="KRM78804.1"/>
    </source>
</evidence>
<sequence>MKYRTYKFPVNNGNEVARNSLFAAFIQLMDQKPINQITVLELCQKANISRSAFYWNFNSKEDMLRKYFDGQLYSMVRHLHKADNTPHINTLEYLVRYFSLNRRLIDDLIDNHLEKILTEHLVLIVHQIIKQNVLPVQNHPVFQENYIAGGLTAVIRTWSEHHYQESNQEIMIIILGLVK</sequence>
<proteinExistence type="predicted"/>
<dbReference type="GO" id="GO:0003677">
    <property type="term" value="F:DNA binding"/>
    <property type="evidence" value="ECO:0007669"/>
    <property type="project" value="UniProtKB-UniRule"/>
</dbReference>
<dbReference type="PANTHER" id="PTHR43479">
    <property type="entry name" value="ACREF/ENVCD OPERON REPRESSOR-RELATED"/>
    <property type="match status" value="1"/>
</dbReference>
<dbReference type="RefSeq" id="WP_057756790.1">
    <property type="nucleotide sequence ID" value="NZ_AYYK01000009.1"/>
</dbReference>
<dbReference type="Proteomes" id="UP000051813">
    <property type="component" value="Unassembled WGS sequence"/>
</dbReference>
<dbReference type="InterPro" id="IPR009057">
    <property type="entry name" value="Homeodomain-like_sf"/>
</dbReference>
<dbReference type="Gene3D" id="1.10.357.10">
    <property type="entry name" value="Tetracycline Repressor, domain 2"/>
    <property type="match status" value="1"/>
</dbReference>
<protein>
    <recommendedName>
        <fullName evidence="3">HTH tetR-type domain-containing protein</fullName>
    </recommendedName>
</protein>
<dbReference type="EMBL" id="AYYK01000009">
    <property type="protein sequence ID" value="KRM78804.1"/>
    <property type="molecule type" value="Genomic_DNA"/>
</dbReference>
<evidence type="ECO:0000256" key="1">
    <source>
        <dbReference type="ARBA" id="ARBA00023125"/>
    </source>
</evidence>